<dbReference type="InterPro" id="IPR036683">
    <property type="entry name" value="CO_DH_flav_C_dom_sf"/>
</dbReference>
<reference evidence="2" key="1">
    <citation type="submission" date="2021-04" db="EMBL/GenBank/DDBJ databases">
        <title>Genomic sequence of Actinosynnema pretiosum subsp. pretiosum ATCC 31280 (C-14919).</title>
        <authorList>
            <person name="Bai L."/>
            <person name="Wang X."/>
            <person name="Xiao Y."/>
        </authorList>
    </citation>
    <scope>NUCLEOTIDE SEQUENCE</scope>
    <source>
        <strain evidence="2">ATCC 31280</strain>
    </source>
</reference>
<accession>A0AA45LBV7</accession>
<protein>
    <recommendedName>
        <fullName evidence="1">CO dehydrogenase flavoprotein C-terminal domain-containing protein</fullName>
    </recommendedName>
</protein>
<gene>
    <name evidence="2" type="ORF">KCV87_12140</name>
</gene>
<dbReference type="SMART" id="SM01092">
    <property type="entry name" value="CO_deh_flav_C"/>
    <property type="match status" value="1"/>
</dbReference>
<evidence type="ECO:0000313" key="3">
    <source>
        <dbReference type="Proteomes" id="UP000677152"/>
    </source>
</evidence>
<sequence>MAQRLLLRSLHWRSNRDTAFAKVEIRAASGPNVVSAAVGRDDDAASIAVGALGVLPQRLALAETRWHEGADAVEVARVAAAEVSLVDDVTATARYRRAVVATVVRRLVTDIEGYGWSRRRSTG</sequence>
<proteinExistence type="predicted"/>
<name>A0AA45LBV7_9PSEU</name>
<evidence type="ECO:0000313" key="2">
    <source>
        <dbReference type="EMBL" id="QUF06728.1"/>
    </source>
</evidence>
<evidence type="ECO:0000259" key="1">
    <source>
        <dbReference type="SMART" id="SM01092"/>
    </source>
</evidence>
<dbReference type="Proteomes" id="UP000677152">
    <property type="component" value="Chromosome"/>
</dbReference>
<dbReference type="Gene3D" id="3.30.390.50">
    <property type="entry name" value="CO dehydrogenase flavoprotein, C-terminal domain"/>
    <property type="match status" value="1"/>
</dbReference>
<dbReference type="SUPFAM" id="SSF55447">
    <property type="entry name" value="CO dehydrogenase flavoprotein C-terminal domain-like"/>
    <property type="match status" value="1"/>
</dbReference>
<feature type="domain" description="CO dehydrogenase flavoprotein C-terminal" evidence="1">
    <location>
        <begin position="18"/>
        <end position="111"/>
    </location>
</feature>
<dbReference type="AlphaFoldDB" id="A0AA45LBV7"/>
<dbReference type="InterPro" id="IPR005107">
    <property type="entry name" value="CO_DH_flav_C"/>
</dbReference>
<organism evidence="2 3">
    <name type="scientific">Actinosynnema pretiosum subsp. pretiosum</name>
    <dbReference type="NCBI Taxonomy" id="103721"/>
    <lineage>
        <taxon>Bacteria</taxon>
        <taxon>Bacillati</taxon>
        <taxon>Actinomycetota</taxon>
        <taxon>Actinomycetes</taxon>
        <taxon>Pseudonocardiales</taxon>
        <taxon>Pseudonocardiaceae</taxon>
        <taxon>Actinosynnema</taxon>
    </lineage>
</organism>
<dbReference type="EMBL" id="CP073249">
    <property type="protein sequence ID" value="QUF06728.1"/>
    <property type="molecule type" value="Genomic_DNA"/>
</dbReference>